<comment type="caution">
    <text evidence="2">The sequence shown here is derived from an EMBL/GenBank/DDBJ whole genome shotgun (WGS) entry which is preliminary data.</text>
</comment>
<dbReference type="STRING" id="447.Lboz_1200"/>
<evidence type="ECO:0000256" key="1">
    <source>
        <dbReference type="SAM" id="Phobius"/>
    </source>
</evidence>
<dbReference type="RefSeq" id="WP_058458869.1">
    <property type="nucleotide sequence ID" value="NZ_CAAAIY010000012.1"/>
</dbReference>
<name>A0A0W0RV45_LEGBO</name>
<keyword evidence="1" id="KW-1133">Transmembrane helix</keyword>
<accession>A0A0W0RV45</accession>
<dbReference type="EMBL" id="LNXU01000013">
    <property type="protein sequence ID" value="KTC74801.1"/>
    <property type="molecule type" value="Genomic_DNA"/>
</dbReference>
<keyword evidence="1" id="KW-0472">Membrane</keyword>
<reference evidence="2 3" key="1">
    <citation type="submission" date="2015-11" db="EMBL/GenBank/DDBJ databases">
        <title>Genomic analysis of 38 Legionella species identifies large and diverse effector repertoires.</title>
        <authorList>
            <person name="Burstein D."/>
            <person name="Amaro F."/>
            <person name="Zusman T."/>
            <person name="Lifshitz Z."/>
            <person name="Cohen O."/>
            <person name="Gilbert J.A."/>
            <person name="Pupko T."/>
            <person name="Shuman H.A."/>
            <person name="Segal G."/>
        </authorList>
    </citation>
    <scope>NUCLEOTIDE SEQUENCE [LARGE SCALE GENOMIC DNA]</scope>
    <source>
        <strain evidence="2 3">WIGA</strain>
    </source>
</reference>
<dbReference type="AlphaFoldDB" id="A0A0W0RV45"/>
<sequence length="176" mass="18778">MLYLIGEKELNYIFDGRTFEEITRRAIQTYKKRPGFFTPYQDGYEFIGELIAPGVYPLAGIVTSGFSAFAVVVSGVFCIGALLVAAGSALFSAPELRDDALQFAGSALYYSGIVLLTAAISALLAIISFPHSVLSVVTRSGATLVAAGTAVSKDAETLDGEIDIEMNEEECVVRCI</sequence>
<evidence type="ECO:0000313" key="2">
    <source>
        <dbReference type="EMBL" id="KTC74801.1"/>
    </source>
</evidence>
<gene>
    <name evidence="2" type="ORF">Lboz_1200</name>
</gene>
<dbReference type="OrthoDB" id="5638166at2"/>
<organism evidence="2 3">
    <name type="scientific">Legionella bozemanae</name>
    <name type="common">Fluoribacter bozemanae</name>
    <dbReference type="NCBI Taxonomy" id="447"/>
    <lineage>
        <taxon>Bacteria</taxon>
        <taxon>Pseudomonadati</taxon>
        <taxon>Pseudomonadota</taxon>
        <taxon>Gammaproteobacteria</taxon>
        <taxon>Legionellales</taxon>
        <taxon>Legionellaceae</taxon>
        <taxon>Legionella</taxon>
    </lineage>
</organism>
<dbReference type="PATRIC" id="fig|447.4.peg.1283"/>
<feature type="transmembrane region" description="Helical" evidence="1">
    <location>
        <begin position="107"/>
        <end position="129"/>
    </location>
</feature>
<keyword evidence="1" id="KW-0812">Transmembrane</keyword>
<dbReference type="Proteomes" id="UP000054695">
    <property type="component" value="Unassembled WGS sequence"/>
</dbReference>
<evidence type="ECO:0000313" key="3">
    <source>
        <dbReference type="Proteomes" id="UP000054695"/>
    </source>
</evidence>
<feature type="transmembrane region" description="Helical" evidence="1">
    <location>
        <begin position="66"/>
        <end position="87"/>
    </location>
</feature>
<proteinExistence type="predicted"/>
<protein>
    <submittedName>
        <fullName evidence="2">Uncharacterized protein</fullName>
    </submittedName>
</protein>
<keyword evidence="3" id="KW-1185">Reference proteome</keyword>